<dbReference type="EMBL" id="CAKXAJ010024705">
    <property type="protein sequence ID" value="CAH2229234.1"/>
    <property type="molecule type" value="Genomic_DNA"/>
</dbReference>
<sequence length="140" mass="15110">MDFEVPNCWNGNPIQVNAALVYPQRSGQTISNQSLGAAGNKRPGIVDFEAPYKRPISRGGRQSVQAMMRKLMMMDQADGPPDAVLISGNTLVTPLVLQMFMGGGDHLTSGDPLGWLPAINIKKNIELLTVACKTFATPKI</sequence>
<evidence type="ECO:0000313" key="1">
    <source>
        <dbReference type="EMBL" id="CAH2229234.1"/>
    </source>
</evidence>
<evidence type="ECO:0000313" key="2">
    <source>
        <dbReference type="Proteomes" id="UP000838756"/>
    </source>
</evidence>
<dbReference type="OrthoDB" id="7466345at2759"/>
<dbReference type="AlphaFoldDB" id="A0A8S4R0R9"/>
<organism evidence="1 2">
    <name type="scientific">Pararge aegeria aegeria</name>
    <dbReference type="NCBI Taxonomy" id="348720"/>
    <lineage>
        <taxon>Eukaryota</taxon>
        <taxon>Metazoa</taxon>
        <taxon>Ecdysozoa</taxon>
        <taxon>Arthropoda</taxon>
        <taxon>Hexapoda</taxon>
        <taxon>Insecta</taxon>
        <taxon>Pterygota</taxon>
        <taxon>Neoptera</taxon>
        <taxon>Endopterygota</taxon>
        <taxon>Lepidoptera</taxon>
        <taxon>Glossata</taxon>
        <taxon>Ditrysia</taxon>
        <taxon>Papilionoidea</taxon>
        <taxon>Nymphalidae</taxon>
        <taxon>Satyrinae</taxon>
        <taxon>Satyrini</taxon>
        <taxon>Parargina</taxon>
        <taxon>Pararge</taxon>
    </lineage>
</organism>
<proteinExistence type="predicted"/>
<reference evidence="1" key="1">
    <citation type="submission" date="2022-03" db="EMBL/GenBank/DDBJ databases">
        <authorList>
            <person name="Lindestad O."/>
        </authorList>
    </citation>
    <scope>NUCLEOTIDE SEQUENCE</scope>
</reference>
<gene>
    <name evidence="1" type="primary">jg6741</name>
    <name evidence="1" type="ORF">PAEG_LOCUS8717</name>
</gene>
<protein>
    <submittedName>
        <fullName evidence="1">Jg6741 protein</fullName>
    </submittedName>
</protein>
<accession>A0A8S4R0R9</accession>
<comment type="caution">
    <text evidence="1">The sequence shown here is derived from an EMBL/GenBank/DDBJ whole genome shotgun (WGS) entry which is preliminary data.</text>
</comment>
<name>A0A8S4R0R9_9NEOP</name>
<keyword evidence="2" id="KW-1185">Reference proteome</keyword>
<dbReference type="Proteomes" id="UP000838756">
    <property type="component" value="Unassembled WGS sequence"/>
</dbReference>